<evidence type="ECO:0000313" key="4">
    <source>
        <dbReference type="Proteomes" id="UP000694844"/>
    </source>
</evidence>
<feature type="compositionally biased region" description="Polar residues" evidence="2">
    <location>
        <begin position="1168"/>
        <end position="1180"/>
    </location>
</feature>
<feature type="compositionally biased region" description="Polar residues" evidence="2">
    <location>
        <begin position="1191"/>
        <end position="1202"/>
    </location>
</feature>
<feature type="compositionally biased region" description="Basic and acidic residues" evidence="2">
    <location>
        <begin position="750"/>
        <end position="771"/>
    </location>
</feature>
<feature type="compositionally biased region" description="Low complexity" evidence="2">
    <location>
        <begin position="297"/>
        <end position="307"/>
    </location>
</feature>
<dbReference type="KEGG" id="cvn:111136061"/>
<evidence type="ECO:0000313" key="5">
    <source>
        <dbReference type="RefSeq" id="XP_022342355.1"/>
    </source>
</evidence>
<evidence type="ECO:0000256" key="1">
    <source>
        <dbReference type="SAM" id="Coils"/>
    </source>
</evidence>
<dbReference type="PANTHER" id="PTHR16442:SF1">
    <property type="entry name" value="RING FINGER PROTEIN 17"/>
    <property type="match status" value="1"/>
</dbReference>
<feature type="region of interest" description="Disordered" evidence="2">
    <location>
        <begin position="240"/>
        <end position="315"/>
    </location>
</feature>
<feature type="compositionally biased region" description="Acidic residues" evidence="2">
    <location>
        <begin position="1229"/>
        <end position="1249"/>
    </location>
</feature>
<feature type="compositionally biased region" description="Basic and acidic residues" evidence="2">
    <location>
        <begin position="994"/>
        <end position="1022"/>
    </location>
</feature>
<dbReference type="PANTHER" id="PTHR16442">
    <property type="entry name" value="RING FINGER PROTEIN 17"/>
    <property type="match status" value="1"/>
</dbReference>
<feature type="region of interest" description="Disordered" evidence="2">
    <location>
        <begin position="385"/>
        <end position="426"/>
    </location>
</feature>
<dbReference type="Gene3D" id="2.30.30.140">
    <property type="match status" value="1"/>
</dbReference>
<keyword evidence="1" id="KW-0175">Coiled coil</keyword>
<dbReference type="Proteomes" id="UP000694844">
    <property type="component" value="Chromosome 5"/>
</dbReference>
<feature type="compositionally biased region" description="Basic and acidic residues" evidence="2">
    <location>
        <begin position="1181"/>
        <end position="1190"/>
    </location>
</feature>
<feature type="compositionally biased region" description="Low complexity" evidence="2">
    <location>
        <begin position="1034"/>
        <end position="1050"/>
    </location>
</feature>
<dbReference type="Pfam" id="PF00567">
    <property type="entry name" value="TUDOR"/>
    <property type="match status" value="1"/>
</dbReference>
<reference evidence="5" key="1">
    <citation type="submission" date="2025-08" db="UniProtKB">
        <authorList>
            <consortium name="RefSeq"/>
        </authorList>
    </citation>
    <scope>IDENTIFICATION</scope>
    <source>
        <tissue evidence="5">Whole sample</tissue>
    </source>
</reference>
<sequence>MYVFGGPTEKEMDIADKYLGQITHIIDPDNFSMQIGTDESLAEFIEFEMRLEDFGQTCCRVDDLSALEIGQIVLVECMEANKWCRGQVAMKSEEESAADIDYIDYGNSEHVNKSRLCTEFPEEFQQYPIMALKCQLSGIRPIARTWTTKAVKMFTEITHGIIFHTFFLPSSNMFKSMVALYFQQGTDNSIWAGRSLSHVLMDQELGIVSNNEITEFLENAYDFCQEKIQQATFTESNENYQEIPGYGTSDEISNSEFSPGMSNGQESVEEIEGNSTDQGDFSQWRNPSAVIEDNESYEISSESSSNSPDRLISSDTESCNAGKNIVISDFNIDLIDHTKDICTNRLVERVEKEARQKLEQENERIMEDVKECKSLAVEAGYGEVDNVDESLPPRFRSTAGPQVSQDVMRGNVSPKPARPSPVQTVNEERLPSKRYSLTRREARPGVEERIELGPFKGRGRGRAENKSNIIRPSSSSPLIGSSGPCLSGGSPVIGSKSSMEAFDHQTSNTLIKSNSTEQFANSASPEKREEMVHTLKKIFSDAGRDSDEETRVRLQSLFFTDLYMYLDKEQLQEVIYLLLNRAVRYYGDIHDVLLDIIHILSATEDFSDCLYLSCKRIEENYIKIQLKGSPFHLQASKVLAHLFIMSLHWTASNKLHEMVLSALEKWIIFNKTAHQSGQDKVQEMYLECFNTVWGIVGAHICKMYPDQKARLQRECRDKILNDNVSRLVRSKLLDIYIEKFIASDTPPCSKEGEHTQGKECGRTRSKADGHSQTHTPMLVDRGVQTDMVKITGRQSQPKTLSPIPAFTSNDAKNSKSMATRHKAKTNKAEESKDLEWPKLTSSKPNDLKMSQWSSQYGSNASVRNTHNSMNSNLYPLTEKSSQGSVENKKRSPYTNPSDNLRGQRLNPLKSSLETSIISESQQTFTNWSDNMAFGSQSNFLPLREKPKENSEDERKSKLLQSKVFEYVPQKSDNAAMNGPNSTSTSQEYNSKGKSSSEAKREWHSSTKRDFQDKSKSKSREFDSLWDPNDGSKAGSGFQSSVGSGDDSSSGSEKRPKGRGRGRGINKEDRESPRSTTPVHRRDHNTSKEVSSSPHRRSPLRHENDHILQNKNMNANSRNLKDTDDEKSLPKNNFDWFMMEEREASTRSSRTASMDEDNVPDNWDEASNEENSSKGSQNSDMTRLKTSHEKQVGNSGDSSSLSPTEGKGSARFEEGEDGGGDGPSRHNDFLDNDEGDEDALWETESSDDEMGLQLIDPNPTASQNSGVSRWVPGGRKCTLCGGSDHVIHKCPEKKEKSFFL</sequence>
<feature type="compositionally biased region" description="Polar residues" evidence="2">
    <location>
        <begin position="806"/>
        <end position="817"/>
    </location>
</feature>
<feature type="region of interest" description="Disordered" evidence="2">
    <location>
        <begin position="938"/>
        <end position="1268"/>
    </location>
</feature>
<dbReference type="InterPro" id="IPR035437">
    <property type="entry name" value="SNase_OB-fold_sf"/>
</dbReference>
<dbReference type="GeneID" id="111136061"/>
<feature type="compositionally biased region" description="Polar residues" evidence="2">
    <location>
        <begin position="1108"/>
        <end position="1117"/>
    </location>
</feature>
<feature type="compositionally biased region" description="Basic and acidic residues" evidence="2">
    <location>
        <begin position="826"/>
        <end position="836"/>
    </location>
</feature>
<protein>
    <submittedName>
        <fullName evidence="5">Uncharacterized protein LOC111136061 isoform X1</fullName>
    </submittedName>
</protein>
<dbReference type="PROSITE" id="PS50304">
    <property type="entry name" value="TUDOR"/>
    <property type="match status" value="1"/>
</dbReference>
<feature type="region of interest" description="Disordered" evidence="2">
    <location>
        <begin position="450"/>
        <end position="492"/>
    </location>
</feature>
<keyword evidence="4" id="KW-1185">Reference proteome</keyword>
<dbReference type="RefSeq" id="XP_022342355.1">
    <property type="nucleotide sequence ID" value="XM_022486647.1"/>
</dbReference>
<dbReference type="InterPro" id="IPR002999">
    <property type="entry name" value="Tudor"/>
</dbReference>
<dbReference type="OrthoDB" id="9995375at2759"/>
<evidence type="ECO:0000259" key="3">
    <source>
        <dbReference type="PROSITE" id="PS50304"/>
    </source>
</evidence>
<feature type="domain" description="Tudor" evidence="3">
    <location>
        <begin position="66"/>
        <end position="126"/>
    </location>
</feature>
<feature type="coiled-coil region" evidence="1">
    <location>
        <begin position="344"/>
        <end position="375"/>
    </location>
</feature>
<organism evidence="4 5">
    <name type="scientific">Crassostrea virginica</name>
    <name type="common">Eastern oyster</name>
    <dbReference type="NCBI Taxonomy" id="6565"/>
    <lineage>
        <taxon>Eukaryota</taxon>
        <taxon>Metazoa</taxon>
        <taxon>Spiralia</taxon>
        <taxon>Lophotrochozoa</taxon>
        <taxon>Mollusca</taxon>
        <taxon>Bivalvia</taxon>
        <taxon>Autobranchia</taxon>
        <taxon>Pteriomorphia</taxon>
        <taxon>Ostreida</taxon>
        <taxon>Ostreoidea</taxon>
        <taxon>Ostreidae</taxon>
        <taxon>Crassostrea</taxon>
    </lineage>
</organism>
<gene>
    <name evidence="5" type="primary">LOC111136061</name>
</gene>
<dbReference type="SMART" id="SM00333">
    <property type="entry name" value="TUDOR"/>
    <property type="match status" value="1"/>
</dbReference>
<proteinExistence type="predicted"/>
<dbReference type="SUPFAM" id="SSF63748">
    <property type="entry name" value="Tudor/PWWP/MBT"/>
    <property type="match status" value="1"/>
</dbReference>
<feature type="compositionally biased region" description="Basic and acidic residues" evidence="2">
    <location>
        <begin position="942"/>
        <end position="956"/>
    </location>
</feature>
<feature type="compositionally biased region" description="Basic and acidic residues" evidence="2">
    <location>
        <begin position="1118"/>
        <end position="1128"/>
    </location>
</feature>
<accession>A0A8B8EQY4</accession>
<feature type="compositionally biased region" description="Low complexity" evidence="2">
    <location>
        <begin position="472"/>
        <end position="490"/>
    </location>
</feature>
<feature type="compositionally biased region" description="Polar residues" evidence="2">
    <location>
        <begin position="250"/>
        <end position="266"/>
    </location>
</feature>
<feature type="compositionally biased region" description="Acidic residues" evidence="2">
    <location>
        <begin position="1153"/>
        <end position="1167"/>
    </location>
</feature>
<evidence type="ECO:0000256" key="2">
    <source>
        <dbReference type="SAM" id="MobiDB-lite"/>
    </source>
</evidence>
<feature type="compositionally biased region" description="Polar residues" evidence="2">
    <location>
        <begin position="970"/>
        <end position="993"/>
    </location>
</feature>
<feature type="compositionally biased region" description="Polar residues" evidence="2">
    <location>
        <begin position="273"/>
        <end position="286"/>
    </location>
</feature>
<name>A0A8B8EQY4_CRAVI</name>
<feature type="region of interest" description="Disordered" evidence="2">
    <location>
        <begin position="747"/>
        <end position="905"/>
    </location>
</feature>
<dbReference type="Gene3D" id="2.40.50.90">
    <property type="match status" value="1"/>
</dbReference>
<feature type="compositionally biased region" description="Polar residues" evidence="2">
    <location>
        <begin position="839"/>
        <end position="885"/>
    </location>
</feature>